<reference evidence="2" key="2">
    <citation type="journal article" date="2024" name="Plant">
        <title>Genomic evolution and insights into agronomic trait innovations of Sesamum species.</title>
        <authorList>
            <person name="Miao H."/>
            <person name="Wang L."/>
            <person name="Qu L."/>
            <person name="Liu H."/>
            <person name="Sun Y."/>
            <person name="Le M."/>
            <person name="Wang Q."/>
            <person name="Wei S."/>
            <person name="Zheng Y."/>
            <person name="Lin W."/>
            <person name="Duan Y."/>
            <person name="Cao H."/>
            <person name="Xiong S."/>
            <person name="Wang X."/>
            <person name="Wei L."/>
            <person name="Li C."/>
            <person name="Ma Q."/>
            <person name="Ju M."/>
            <person name="Zhao R."/>
            <person name="Li G."/>
            <person name="Mu C."/>
            <person name="Tian Q."/>
            <person name="Mei H."/>
            <person name="Zhang T."/>
            <person name="Gao T."/>
            <person name="Zhang H."/>
        </authorList>
    </citation>
    <scope>NUCLEOTIDE SEQUENCE</scope>
    <source>
        <strain evidence="2">K16</strain>
    </source>
</reference>
<evidence type="ECO:0000313" key="3">
    <source>
        <dbReference type="Proteomes" id="UP001289374"/>
    </source>
</evidence>
<comment type="caution">
    <text evidence="2">The sequence shown here is derived from an EMBL/GenBank/DDBJ whole genome shotgun (WGS) entry which is preliminary data.</text>
</comment>
<evidence type="ECO:0000256" key="1">
    <source>
        <dbReference type="SAM" id="MobiDB-lite"/>
    </source>
</evidence>
<dbReference type="Proteomes" id="UP001289374">
    <property type="component" value="Unassembled WGS sequence"/>
</dbReference>
<gene>
    <name evidence="2" type="ORF">Sango_1364900</name>
</gene>
<proteinExistence type="predicted"/>
<accession>A0AAE1WT67</accession>
<name>A0AAE1WT67_9LAMI</name>
<reference evidence="2" key="1">
    <citation type="submission" date="2020-06" db="EMBL/GenBank/DDBJ databases">
        <authorList>
            <person name="Li T."/>
            <person name="Hu X."/>
            <person name="Zhang T."/>
            <person name="Song X."/>
            <person name="Zhang H."/>
            <person name="Dai N."/>
            <person name="Sheng W."/>
            <person name="Hou X."/>
            <person name="Wei L."/>
        </authorList>
    </citation>
    <scope>NUCLEOTIDE SEQUENCE</scope>
    <source>
        <strain evidence="2">K16</strain>
        <tissue evidence="2">Leaf</tissue>
    </source>
</reference>
<dbReference type="AlphaFoldDB" id="A0AAE1WT67"/>
<organism evidence="2 3">
    <name type="scientific">Sesamum angolense</name>
    <dbReference type="NCBI Taxonomy" id="2727404"/>
    <lineage>
        <taxon>Eukaryota</taxon>
        <taxon>Viridiplantae</taxon>
        <taxon>Streptophyta</taxon>
        <taxon>Embryophyta</taxon>
        <taxon>Tracheophyta</taxon>
        <taxon>Spermatophyta</taxon>
        <taxon>Magnoliopsida</taxon>
        <taxon>eudicotyledons</taxon>
        <taxon>Gunneridae</taxon>
        <taxon>Pentapetalae</taxon>
        <taxon>asterids</taxon>
        <taxon>lamiids</taxon>
        <taxon>Lamiales</taxon>
        <taxon>Pedaliaceae</taxon>
        <taxon>Sesamum</taxon>
    </lineage>
</organism>
<sequence>MQFKSTHPVFTGFKVQHPMSPPSHIVLLSSLRINPSGFLALLLLYHMEHPTRQNQPGERKYSNPLKYTFDGHFLPATPPDEETPEITESKDENSETGQSSESRYPGPSRAAGLAASLQVIANTVLRTELAELEMMKKRETYRLESLKRRAEVEDEMTRMMLQTQAQIASFVHQNNSSKKRKS</sequence>
<protein>
    <submittedName>
        <fullName evidence="2">Uncharacterized protein</fullName>
    </submittedName>
</protein>
<dbReference type="EMBL" id="JACGWL010000007">
    <property type="protein sequence ID" value="KAK4398894.1"/>
    <property type="molecule type" value="Genomic_DNA"/>
</dbReference>
<keyword evidence="3" id="KW-1185">Reference proteome</keyword>
<feature type="region of interest" description="Disordered" evidence="1">
    <location>
        <begin position="71"/>
        <end position="110"/>
    </location>
</feature>
<evidence type="ECO:0000313" key="2">
    <source>
        <dbReference type="EMBL" id="KAK4398894.1"/>
    </source>
</evidence>